<comment type="caution">
    <text evidence="1">The sequence shown here is derived from an EMBL/GenBank/DDBJ whole genome shotgun (WGS) entry which is preliminary data.</text>
</comment>
<dbReference type="Pfam" id="PF03747">
    <property type="entry name" value="ADP_ribosyl_GH"/>
    <property type="match status" value="1"/>
</dbReference>
<dbReference type="SUPFAM" id="SSF101478">
    <property type="entry name" value="ADP-ribosylglycohydrolase"/>
    <property type="match status" value="1"/>
</dbReference>
<reference evidence="1" key="1">
    <citation type="submission" date="2021-05" db="EMBL/GenBank/DDBJ databases">
        <authorList>
            <person name="Pietrasiak N."/>
            <person name="Ward R."/>
            <person name="Stajich J.E."/>
            <person name="Kurbessoian T."/>
        </authorList>
    </citation>
    <scope>NUCLEOTIDE SEQUENCE</scope>
    <source>
        <strain evidence="1">GSE-NOS-MK-12-04C</strain>
    </source>
</reference>
<reference evidence="1" key="2">
    <citation type="journal article" date="2022" name="Microbiol. Resour. Announc.">
        <title>Metagenome Sequencing to Explore Phylogenomics of Terrestrial Cyanobacteria.</title>
        <authorList>
            <person name="Ward R.D."/>
            <person name="Stajich J.E."/>
            <person name="Johansen J.R."/>
            <person name="Huntemann M."/>
            <person name="Clum A."/>
            <person name="Foster B."/>
            <person name="Foster B."/>
            <person name="Roux S."/>
            <person name="Palaniappan K."/>
            <person name="Varghese N."/>
            <person name="Mukherjee S."/>
            <person name="Reddy T.B.K."/>
            <person name="Daum C."/>
            <person name="Copeland A."/>
            <person name="Chen I.A."/>
            <person name="Ivanova N.N."/>
            <person name="Kyrpides N.C."/>
            <person name="Shapiro N."/>
            <person name="Eloe-Fadrosh E.A."/>
            <person name="Pietrasiak N."/>
        </authorList>
    </citation>
    <scope>NUCLEOTIDE SEQUENCE</scope>
    <source>
        <strain evidence="1">GSE-NOS-MK-12-04C</strain>
    </source>
</reference>
<dbReference type="Gene3D" id="1.10.4080.10">
    <property type="entry name" value="ADP-ribosylation/Crystallin J1"/>
    <property type="match status" value="1"/>
</dbReference>
<name>A0A951UV24_9CYAN</name>
<evidence type="ECO:0000313" key="2">
    <source>
        <dbReference type="Proteomes" id="UP000729701"/>
    </source>
</evidence>
<organism evidence="1 2">
    <name type="scientific">Cyanomargarita calcarea GSE-NOS-MK-12-04C</name>
    <dbReference type="NCBI Taxonomy" id="2839659"/>
    <lineage>
        <taxon>Bacteria</taxon>
        <taxon>Bacillati</taxon>
        <taxon>Cyanobacteriota</taxon>
        <taxon>Cyanophyceae</taxon>
        <taxon>Nostocales</taxon>
        <taxon>Cyanomargaritaceae</taxon>
        <taxon>Cyanomargarita</taxon>
    </lineage>
</organism>
<dbReference type="InterPro" id="IPR005502">
    <property type="entry name" value="Ribosyl_crysJ1"/>
</dbReference>
<dbReference type="Proteomes" id="UP000729701">
    <property type="component" value="Unassembled WGS sequence"/>
</dbReference>
<accession>A0A951UV24</accession>
<dbReference type="InterPro" id="IPR036705">
    <property type="entry name" value="Ribosyl_crysJ1_sf"/>
</dbReference>
<proteinExistence type="predicted"/>
<gene>
    <name evidence="1" type="ORF">KME60_13795</name>
</gene>
<protein>
    <submittedName>
        <fullName evidence="1">ADP-ribosylglycohydrolase family protein</fullName>
    </submittedName>
</protein>
<evidence type="ECO:0000313" key="1">
    <source>
        <dbReference type="EMBL" id="MBW4668460.1"/>
    </source>
</evidence>
<sequence>MRYSLVHQFRGTLVGALVGEIASDDEKCWSEMAVMGAKSLIELGRFDLDDWLHRFSENSTSLDPSLNVSLKVILRTLPVALFFHDNKNKLHSHLQQVVLICHDEPEVRDSALACCYAIAQSLTQKLEPQTLILEIISFLGQTTTTVPQNLSKVNELLYQGAGIERVKAELNKEEMHSYTIAMAFYCFLSTLEDFRLSVLQARMNDLHFNGLGALGAITGALSGAYNSSLSIPVTWQSATSGMGKISEMVELSDALMAVWSGVYNLSNSTDVISEQCAIASTHVIHLR</sequence>
<dbReference type="EMBL" id="JAHHGZ010000013">
    <property type="protein sequence ID" value="MBW4668460.1"/>
    <property type="molecule type" value="Genomic_DNA"/>
</dbReference>
<dbReference type="AlphaFoldDB" id="A0A951UV24"/>